<evidence type="ECO:0000313" key="2">
    <source>
        <dbReference type="EMBL" id="KAA0042389.1"/>
    </source>
</evidence>
<dbReference type="AlphaFoldDB" id="A0A5A7TM14"/>
<accession>A0A5A7TM14</accession>
<name>A0A5A7TM14_CUCMM</name>
<protein>
    <recommendedName>
        <fullName evidence="6">Mucin-19-like</fullName>
    </recommendedName>
</protein>
<evidence type="ECO:0000313" key="4">
    <source>
        <dbReference type="Proteomes" id="UP000321393"/>
    </source>
</evidence>
<feature type="signal peptide" evidence="1">
    <location>
        <begin position="1"/>
        <end position="16"/>
    </location>
</feature>
<comment type="caution">
    <text evidence="2">The sequence shown here is derived from an EMBL/GenBank/DDBJ whole genome shotgun (WGS) entry which is preliminary data.</text>
</comment>
<dbReference type="Proteomes" id="UP000321947">
    <property type="component" value="Unassembled WGS sequence"/>
</dbReference>
<keyword evidence="1" id="KW-0732">Signal</keyword>
<organism evidence="2 4">
    <name type="scientific">Cucumis melo var. makuwa</name>
    <name type="common">Oriental melon</name>
    <dbReference type="NCBI Taxonomy" id="1194695"/>
    <lineage>
        <taxon>Eukaryota</taxon>
        <taxon>Viridiplantae</taxon>
        <taxon>Streptophyta</taxon>
        <taxon>Embryophyta</taxon>
        <taxon>Tracheophyta</taxon>
        <taxon>Spermatophyta</taxon>
        <taxon>Magnoliopsida</taxon>
        <taxon>eudicotyledons</taxon>
        <taxon>Gunneridae</taxon>
        <taxon>Pentapetalae</taxon>
        <taxon>rosids</taxon>
        <taxon>fabids</taxon>
        <taxon>Cucurbitales</taxon>
        <taxon>Cucurbitaceae</taxon>
        <taxon>Benincaseae</taxon>
        <taxon>Cucumis</taxon>
    </lineage>
</organism>
<proteinExistence type="predicted"/>
<evidence type="ECO:0000313" key="3">
    <source>
        <dbReference type="EMBL" id="TYK15507.1"/>
    </source>
</evidence>
<dbReference type="EMBL" id="SSTD01008482">
    <property type="protein sequence ID" value="TYK15507.1"/>
    <property type="molecule type" value="Genomic_DNA"/>
</dbReference>
<evidence type="ECO:0000313" key="5">
    <source>
        <dbReference type="Proteomes" id="UP000321947"/>
    </source>
</evidence>
<gene>
    <name evidence="3" type="ORF">E5676_scaffold477G00990</name>
    <name evidence="2" type="ORF">E6C27_scaffold795G001120</name>
</gene>
<evidence type="ECO:0000256" key="1">
    <source>
        <dbReference type="SAM" id="SignalP"/>
    </source>
</evidence>
<dbReference type="Proteomes" id="UP000321393">
    <property type="component" value="Unassembled WGS sequence"/>
</dbReference>
<feature type="chain" id="PRO_5042722083" description="Mucin-19-like" evidence="1">
    <location>
        <begin position="17"/>
        <end position="175"/>
    </location>
</feature>
<dbReference type="EMBL" id="SSTE01016125">
    <property type="protein sequence ID" value="KAA0042389.1"/>
    <property type="molecule type" value="Genomic_DNA"/>
</dbReference>
<evidence type="ECO:0008006" key="6">
    <source>
        <dbReference type="Google" id="ProtNLM"/>
    </source>
</evidence>
<reference evidence="4 5" key="1">
    <citation type="submission" date="2019-08" db="EMBL/GenBank/DDBJ databases">
        <title>Draft genome sequences of two oriental melons (Cucumis melo L. var makuwa).</title>
        <authorList>
            <person name="Kwon S.-Y."/>
        </authorList>
    </citation>
    <scope>NUCLEOTIDE SEQUENCE [LARGE SCALE GENOMIC DNA]</scope>
    <source>
        <strain evidence="5">cv. Chang Bougi</strain>
        <strain evidence="4">cv. SW 3</strain>
        <tissue evidence="2">Leaf</tissue>
    </source>
</reference>
<sequence length="175" mass="19896">MLALTILCSTTVVVFRRPQNPDIYRCPRSRVQFSLRGVSLPTSVYLHSVMPHVCRTSNPLLPSLILAKHKVYLHIDDLFYGLKLDGVIVMYSLVTYIDGWVVYLAGTMSYEITTCCASFEITRLRCVSYRITRLMCASDGITRLTYVFDGVTRLISASYGITRLMCVSYEITRLL</sequence>